<accession>D4JCN9</accession>
<dbReference type="KEGG" id="euc:EC1_01910"/>
<evidence type="ECO:0000313" key="2">
    <source>
        <dbReference type="EMBL" id="CBK87961.1"/>
    </source>
</evidence>
<dbReference type="InterPro" id="IPR007329">
    <property type="entry name" value="FMN-bd"/>
</dbReference>
<dbReference type="Proteomes" id="UP000008801">
    <property type="component" value="Chromosome"/>
</dbReference>
<evidence type="ECO:0000259" key="1">
    <source>
        <dbReference type="Pfam" id="PF04205"/>
    </source>
</evidence>
<reference evidence="2 3" key="2">
    <citation type="submission" date="2010-03" db="EMBL/GenBank/DDBJ databases">
        <authorList>
            <person name="Pajon A."/>
        </authorList>
    </citation>
    <scope>NUCLEOTIDE SEQUENCE [LARGE SCALE GENOMIC DNA]</scope>
    <source>
        <strain evidence="2 3">T2-87</strain>
    </source>
</reference>
<name>D4JCN9_9FIRM</name>
<reference evidence="2 3" key="1">
    <citation type="submission" date="2010-03" db="EMBL/GenBank/DDBJ databases">
        <title>The genome sequence of Eubacterium cylindroides T2-87.</title>
        <authorList>
            <consortium name="metaHIT consortium -- http://www.metahit.eu/"/>
            <person name="Pajon A."/>
            <person name="Turner K."/>
            <person name="Parkhill J."/>
            <person name="Duncan S."/>
            <person name="Flint H."/>
        </authorList>
    </citation>
    <scope>NUCLEOTIDE SEQUENCE [LARGE SCALE GENOMIC DNA]</scope>
    <source>
        <strain evidence="2 3">T2-87</strain>
    </source>
</reference>
<dbReference type="Gene3D" id="3.90.1010.20">
    <property type="match status" value="1"/>
</dbReference>
<evidence type="ECO:0000313" key="3">
    <source>
        <dbReference type="Proteomes" id="UP000008801"/>
    </source>
</evidence>
<dbReference type="AlphaFoldDB" id="D4JCN9"/>
<dbReference type="GO" id="GO:0016020">
    <property type="term" value="C:membrane"/>
    <property type="evidence" value="ECO:0007669"/>
    <property type="project" value="InterPro"/>
</dbReference>
<feature type="domain" description="FMN-binding" evidence="1">
    <location>
        <begin position="11"/>
        <end position="37"/>
    </location>
</feature>
<dbReference type="Pfam" id="PF04205">
    <property type="entry name" value="FMN_bind"/>
    <property type="match status" value="1"/>
</dbReference>
<dbReference type="GO" id="GO:0010181">
    <property type="term" value="F:FMN binding"/>
    <property type="evidence" value="ECO:0007669"/>
    <property type="project" value="InterPro"/>
</dbReference>
<organism evidence="2 3">
    <name type="scientific">Faecalitalea cylindroides T2-87</name>
    <dbReference type="NCBI Taxonomy" id="717960"/>
    <lineage>
        <taxon>Bacteria</taxon>
        <taxon>Bacillati</taxon>
        <taxon>Bacillota</taxon>
        <taxon>Erysipelotrichia</taxon>
        <taxon>Erysipelotrichales</taxon>
        <taxon>Erysipelotrichaceae</taxon>
        <taxon>Faecalitalea</taxon>
    </lineage>
</organism>
<gene>
    <name evidence="2" type="ORF">EC1_01910</name>
</gene>
<proteinExistence type="predicted"/>
<sequence length="45" mass="4918">MILKTKSFVKRSSEEELDTISGATVSSQPVVDAINEASTYVDELK</sequence>
<dbReference type="EMBL" id="FP929041">
    <property type="protein sequence ID" value="CBK87961.1"/>
    <property type="molecule type" value="Genomic_DNA"/>
</dbReference>
<dbReference type="HOGENOM" id="CLU_3200039_0_0_9"/>
<protein>
    <submittedName>
        <fullName evidence="2">FMN-binding domain</fullName>
    </submittedName>
</protein>